<proteinExistence type="predicted"/>
<keyword evidence="2" id="KW-0472">Membrane</keyword>
<feature type="transmembrane region" description="Helical" evidence="2">
    <location>
        <begin position="471"/>
        <end position="490"/>
    </location>
</feature>
<dbReference type="Pfam" id="PF10101">
    <property type="entry name" value="DUF2339"/>
    <property type="match status" value="1"/>
</dbReference>
<evidence type="ECO:0000313" key="4">
    <source>
        <dbReference type="Proteomes" id="UP000219467"/>
    </source>
</evidence>
<keyword evidence="4" id="KW-1185">Reference proteome</keyword>
<dbReference type="OrthoDB" id="5422830at2"/>
<feature type="compositionally biased region" description="Low complexity" evidence="1">
    <location>
        <begin position="97"/>
        <end position="106"/>
    </location>
</feature>
<keyword evidence="2" id="KW-0812">Transmembrane</keyword>
<dbReference type="AlphaFoldDB" id="A0A285CMI5"/>
<feature type="transmembrane region" description="Helical" evidence="2">
    <location>
        <begin position="533"/>
        <end position="550"/>
    </location>
</feature>
<dbReference type="RefSeq" id="WP_097029295.1">
    <property type="nucleotide sequence ID" value="NZ_OAOQ01000002.1"/>
</dbReference>
<feature type="transmembrane region" description="Helical" evidence="2">
    <location>
        <begin position="805"/>
        <end position="824"/>
    </location>
</feature>
<feature type="transmembrane region" description="Helical" evidence="2">
    <location>
        <begin position="770"/>
        <end position="790"/>
    </location>
</feature>
<feature type="transmembrane region" description="Helical" evidence="2">
    <location>
        <begin position="124"/>
        <end position="147"/>
    </location>
</feature>
<dbReference type="EMBL" id="OAOQ01000002">
    <property type="protein sequence ID" value="SNX68769.1"/>
    <property type="molecule type" value="Genomic_DNA"/>
</dbReference>
<feature type="transmembrane region" description="Helical" evidence="2">
    <location>
        <begin position="443"/>
        <end position="464"/>
    </location>
</feature>
<feature type="compositionally biased region" description="Pro residues" evidence="1">
    <location>
        <begin position="66"/>
        <end position="75"/>
    </location>
</feature>
<feature type="transmembrane region" description="Helical" evidence="2">
    <location>
        <begin position="191"/>
        <end position="211"/>
    </location>
</feature>
<feature type="transmembrane region" description="Helical" evidence="2">
    <location>
        <begin position="602"/>
        <end position="626"/>
    </location>
</feature>
<dbReference type="InterPro" id="IPR014600">
    <property type="entry name" value="UCP035905_mem"/>
</dbReference>
<evidence type="ECO:0000313" key="3">
    <source>
        <dbReference type="EMBL" id="SNX68769.1"/>
    </source>
</evidence>
<gene>
    <name evidence="3" type="ORF">SAMN05878503_102272</name>
</gene>
<feature type="transmembrane region" description="Helical" evidence="2">
    <location>
        <begin position="270"/>
        <end position="286"/>
    </location>
</feature>
<sequence>MDEGTIILLALLTLAIVVGTPVATVVLLVRQARLTARLAEVEAALARLGSPAPAADALPDVMARPQPDPVAPPAPASDALPVTADRPPPIAGPWDRAPAPETQAEPAPERPYVLRRDRLARLFVWLRTNWAFTLSAVSLALAGIFFVQYGIEQGLLPPALRVAAAVAFGLGLIAAGEWVRRRGGEGEDAPALYLPSVFSAAGIVSVYAGIVAGRLLYALYGPGLTLAGLVATTLGAVVLGWRHGPFLVAMGLLGAGAAPFLVAGGSGATAALYPYYLLIAFLGLAVDAFRRWAWVSVLALVVGMGGAFLMALAGAGDEGWALALLGFAVMAVVVPERAPIPEHEAPAILDALMGGGSPSFPVRLAFGTVVATTLALWLTLDGMWSFAALAALALGLAVASLRAPGIGDLAILPAAAFLAQLWTDERSAAVFSAQTILLREPETAPPATVSVLLLLAGLVTLALAQRARGALLRPLALAAVLAAPVAAALLEFRWLPAPVLGLLPWALHVMAVAGLMTWLAWRWAGQADRRPMAWAVLSALSAVALALFLLLDAAALTLAFGVLAVTAVWLDRRLSLVEMGWFMQAAVAAISYRLVVDPGLDWAGIAPLGHVLVAFSGAIMAALAARHLLASGRRIERAVAESAVVVWAALLTNVLFLRGLPPDQSQWTHWFLTLQAVPWLLVAGAQLWRVQGDGGRVDLLRRVIAAGAALLAAVPLLLSLTLANPLVAGADGRIIGPPILDSLALAYAVPAALLIAGALLPALGRLRRSVRLLGIGFAILWLALEIRRLWQGERIDAPGVMQGELYSYTLAMLVAGAALLWLAVQRRSEPLRRLAMVVIGVTVAKVFLWDAAGLSGLVRVLSFACLGLALAGMAWLNALIRRAMADQGKS</sequence>
<feature type="region of interest" description="Disordered" evidence="1">
    <location>
        <begin position="57"/>
        <end position="109"/>
    </location>
</feature>
<dbReference type="PANTHER" id="PTHR38434:SF1">
    <property type="entry name" value="BLL2549 PROTEIN"/>
    <property type="match status" value="1"/>
</dbReference>
<feature type="transmembrane region" description="Helical" evidence="2">
    <location>
        <begin position="743"/>
        <end position="763"/>
    </location>
</feature>
<dbReference type="InterPro" id="IPR019286">
    <property type="entry name" value="DUF2339_TM"/>
</dbReference>
<dbReference type="PANTHER" id="PTHR38434">
    <property type="entry name" value="BLL2549 PROTEIN"/>
    <property type="match status" value="1"/>
</dbReference>
<dbReference type="PIRSF" id="PIRSF035905">
    <property type="entry name" value="UCP035905_mp"/>
    <property type="match status" value="1"/>
</dbReference>
<feature type="transmembrane region" description="Helical" evidence="2">
    <location>
        <begin position="6"/>
        <end position="29"/>
    </location>
</feature>
<evidence type="ECO:0000256" key="2">
    <source>
        <dbReference type="SAM" id="Phobius"/>
    </source>
</evidence>
<feature type="transmembrane region" description="Helical" evidence="2">
    <location>
        <begin position="246"/>
        <end position="264"/>
    </location>
</feature>
<feature type="transmembrane region" description="Helical" evidence="2">
    <location>
        <begin position="360"/>
        <end position="378"/>
    </location>
</feature>
<feature type="transmembrane region" description="Helical" evidence="2">
    <location>
        <begin position="293"/>
        <end position="313"/>
    </location>
</feature>
<feature type="transmembrane region" description="Helical" evidence="2">
    <location>
        <begin position="700"/>
        <end position="723"/>
    </location>
</feature>
<evidence type="ECO:0000256" key="1">
    <source>
        <dbReference type="SAM" id="MobiDB-lite"/>
    </source>
</evidence>
<keyword evidence="2" id="KW-1133">Transmembrane helix</keyword>
<organism evidence="3 4">
    <name type="scientific">Cereibacter ovatus</name>
    <dbReference type="NCBI Taxonomy" id="439529"/>
    <lineage>
        <taxon>Bacteria</taxon>
        <taxon>Pseudomonadati</taxon>
        <taxon>Pseudomonadota</taxon>
        <taxon>Alphaproteobacteria</taxon>
        <taxon>Rhodobacterales</taxon>
        <taxon>Paracoccaceae</taxon>
        <taxon>Cereibacter</taxon>
    </lineage>
</organism>
<dbReference type="Proteomes" id="UP000219467">
    <property type="component" value="Unassembled WGS sequence"/>
</dbReference>
<feature type="transmembrane region" description="Helical" evidence="2">
    <location>
        <begin position="502"/>
        <end position="521"/>
    </location>
</feature>
<protein>
    <submittedName>
        <fullName evidence="3">Uncharacterized membrane protein</fullName>
    </submittedName>
</protein>
<reference evidence="4" key="1">
    <citation type="submission" date="2017-08" db="EMBL/GenBank/DDBJ databases">
        <authorList>
            <person name="Varghese N."/>
            <person name="Submissions S."/>
        </authorList>
    </citation>
    <scope>NUCLEOTIDE SEQUENCE [LARGE SCALE GENOMIC DNA]</scope>
    <source>
        <strain evidence="4">JA234</strain>
    </source>
</reference>
<feature type="transmembrane region" description="Helical" evidence="2">
    <location>
        <begin position="217"/>
        <end position="239"/>
    </location>
</feature>
<feature type="transmembrane region" description="Helical" evidence="2">
    <location>
        <begin position="384"/>
        <end position="401"/>
    </location>
</feature>
<feature type="transmembrane region" description="Helical" evidence="2">
    <location>
        <begin position="860"/>
        <end position="880"/>
    </location>
</feature>
<feature type="transmembrane region" description="Helical" evidence="2">
    <location>
        <begin position="159"/>
        <end position="179"/>
    </location>
</feature>
<feature type="transmembrane region" description="Helical" evidence="2">
    <location>
        <begin position="638"/>
        <end position="657"/>
    </location>
</feature>
<accession>A0A285CMI5</accession>
<feature type="transmembrane region" description="Helical" evidence="2">
    <location>
        <begin position="831"/>
        <end position="848"/>
    </location>
</feature>
<feature type="transmembrane region" description="Helical" evidence="2">
    <location>
        <begin position="669"/>
        <end position="688"/>
    </location>
</feature>
<name>A0A285CMI5_9RHOB</name>